<dbReference type="GO" id="GO:0016020">
    <property type="term" value="C:membrane"/>
    <property type="evidence" value="ECO:0007669"/>
    <property type="project" value="UniProtKB-SubCell"/>
</dbReference>
<evidence type="ECO:0000256" key="5">
    <source>
        <dbReference type="SAM" id="Phobius"/>
    </source>
</evidence>
<evidence type="ECO:0000256" key="3">
    <source>
        <dbReference type="ARBA" id="ARBA00022989"/>
    </source>
</evidence>
<comment type="subcellular location">
    <subcellularLocation>
        <location evidence="1">Membrane</location>
        <topology evidence="1">Multi-pass membrane protein</topology>
    </subcellularLocation>
</comment>
<evidence type="ECO:0000256" key="1">
    <source>
        <dbReference type="ARBA" id="ARBA00004141"/>
    </source>
</evidence>
<sequence>MWQSEVAPPKTRGFLVGMHVVENNQGDQALAVLKKVHHDPNNPEETFATAEFKQIETQLSLEKSLPSSWWSIFTVPSYRKRAIIGFSTMFCCQATGTLVIANYGSILYTSLGYGGKAQLFLTAGWISFGPPLNFINALLMDRVGRKNLMVFGLTGVAISLLLECITNGFYAPCLDATTYVYASEIWPTHLRAKGCAISTSGLYAGSLIVLTAAPKAFAVIGWKYYLCFLVATILSIVLFQFYFIETKELSLEEVAQRFGDEVVYLLEGDTIGERQITIKGDNSDSGEKMSVV</sequence>
<dbReference type="InterPro" id="IPR036259">
    <property type="entry name" value="MFS_trans_sf"/>
</dbReference>
<evidence type="ECO:0000313" key="6">
    <source>
        <dbReference type="EMBL" id="EMR66799.1"/>
    </source>
</evidence>
<dbReference type="PANTHER" id="PTHR48022:SF11">
    <property type="entry name" value="MONOSACCHARIDE TRANSPORTER (HXT8), PUTATIVE (AFU_ORTHOLOGUE AFUA_2G08120)-RELATED"/>
    <property type="match status" value="1"/>
</dbReference>
<keyword evidence="7" id="KW-1185">Reference proteome</keyword>
<feature type="transmembrane region" description="Helical" evidence="5">
    <location>
        <begin position="117"/>
        <end position="136"/>
    </location>
</feature>
<keyword evidence="3 5" id="KW-1133">Transmembrane helix</keyword>
<gene>
    <name evidence="6" type="ORF">UCREL1_6226</name>
</gene>
<feature type="transmembrane region" description="Helical" evidence="5">
    <location>
        <begin position="224"/>
        <end position="244"/>
    </location>
</feature>
<dbReference type="eggNOG" id="KOG0254">
    <property type="taxonomic scope" value="Eukaryota"/>
</dbReference>
<name>M7SKC4_EUTLA</name>
<dbReference type="InterPro" id="IPR050360">
    <property type="entry name" value="MFS_Sugar_Transporters"/>
</dbReference>
<dbReference type="EMBL" id="KB706581">
    <property type="protein sequence ID" value="EMR66799.1"/>
    <property type="molecule type" value="Genomic_DNA"/>
</dbReference>
<evidence type="ECO:0000256" key="2">
    <source>
        <dbReference type="ARBA" id="ARBA00022692"/>
    </source>
</evidence>
<dbReference type="HOGENOM" id="CLU_001265_30_13_1"/>
<dbReference type="OMA" id="PMVFESA"/>
<dbReference type="Gene3D" id="1.20.1250.20">
    <property type="entry name" value="MFS general substrate transporter like domains"/>
    <property type="match status" value="1"/>
</dbReference>
<feature type="transmembrane region" description="Helical" evidence="5">
    <location>
        <begin position="82"/>
        <end position="105"/>
    </location>
</feature>
<feature type="transmembrane region" description="Helical" evidence="5">
    <location>
        <begin position="148"/>
        <end position="170"/>
    </location>
</feature>
<dbReference type="OrthoDB" id="6612291at2759"/>
<dbReference type="Proteomes" id="UP000012174">
    <property type="component" value="Unassembled WGS sequence"/>
</dbReference>
<dbReference type="GO" id="GO:0005351">
    <property type="term" value="F:carbohydrate:proton symporter activity"/>
    <property type="evidence" value="ECO:0007669"/>
    <property type="project" value="TreeGrafter"/>
</dbReference>
<dbReference type="AlphaFoldDB" id="M7SKC4"/>
<reference evidence="7" key="1">
    <citation type="journal article" date="2013" name="Genome Announc.">
        <title>Draft genome sequence of the grapevine dieback fungus Eutypa lata UCR-EL1.</title>
        <authorList>
            <person name="Blanco-Ulate B."/>
            <person name="Rolshausen P.E."/>
            <person name="Cantu D."/>
        </authorList>
    </citation>
    <scope>NUCLEOTIDE SEQUENCE [LARGE SCALE GENOMIC DNA]</scope>
    <source>
        <strain evidence="7">UCR-EL1</strain>
    </source>
</reference>
<keyword evidence="6" id="KW-0762">Sugar transport</keyword>
<dbReference type="PANTHER" id="PTHR48022">
    <property type="entry name" value="PLASTIDIC GLUCOSE TRANSPORTER 4"/>
    <property type="match status" value="1"/>
</dbReference>
<dbReference type="SUPFAM" id="SSF103473">
    <property type="entry name" value="MFS general substrate transporter"/>
    <property type="match status" value="1"/>
</dbReference>
<accession>M7SKC4</accession>
<dbReference type="Pfam" id="PF00083">
    <property type="entry name" value="Sugar_tr"/>
    <property type="match status" value="1"/>
</dbReference>
<keyword evidence="2 5" id="KW-0812">Transmembrane</keyword>
<dbReference type="KEGG" id="ela:UCREL1_6226"/>
<keyword evidence="4 5" id="KW-0472">Membrane</keyword>
<dbReference type="InterPro" id="IPR005828">
    <property type="entry name" value="MFS_sugar_transport-like"/>
</dbReference>
<proteinExistence type="predicted"/>
<keyword evidence="6" id="KW-0813">Transport</keyword>
<feature type="transmembrane region" description="Helical" evidence="5">
    <location>
        <begin position="190"/>
        <end position="212"/>
    </location>
</feature>
<protein>
    <submittedName>
        <fullName evidence="6">Putative sugar transporter family protein</fullName>
    </submittedName>
</protein>
<organism evidence="6 7">
    <name type="scientific">Eutypa lata (strain UCR-EL1)</name>
    <name type="common">Grapevine dieback disease fungus</name>
    <name type="synonym">Eutypa armeniacae</name>
    <dbReference type="NCBI Taxonomy" id="1287681"/>
    <lineage>
        <taxon>Eukaryota</taxon>
        <taxon>Fungi</taxon>
        <taxon>Dikarya</taxon>
        <taxon>Ascomycota</taxon>
        <taxon>Pezizomycotina</taxon>
        <taxon>Sordariomycetes</taxon>
        <taxon>Xylariomycetidae</taxon>
        <taxon>Xylariales</taxon>
        <taxon>Diatrypaceae</taxon>
        <taxon>Eutypa</taxon>
    </lineage>
</organism>
<evidence type="ECO:0000313" key="7">
    <source>
        <dbReference type="Proteomes" id="UP000012174"/>
    </source>
</evidence>
<evidence type="ECO:0000256" key="4">
    <source>
        <dbReference type="ARBA" id="ARBA00023136"/>
    </source>
</evidence>